<evidence type="ECO:0000313" key="5">
    <source>
        <dbReference type="EMBL" id="ORB51715.1"/>
    </source>
</evidence>
<comment type="caution">
    <text evidence="5">The sequence shown here is derived from an EMBL/GenBank/DDBJ whole genome shotgun (WGS) entry which is preliminary data.</text>
</comment>
<protein>
    <submittedName>
        <fullName evidence="5">HNH nuclease</fullName>
    </submittedName>
</protein>
<dbReference type="AlphaFoldDB" id="A0A1X0ISP1"/>
<evidence type="ECO:0000313" key="6">
    <source>
        <dbReference type="Proteomes" id="UP000192534"/>
    </source>
</evidence>
<evidence type="ECO:0000256" key="1">
    <source>
        <dbReference type="ARBA" id="ARBA00023450"/>
    </source>
</evidence>
<reference evidence="5 6" key="1">
    <citation type="submission" date="2016-12" db="EMBL/GenBank/DDBJ databases">
        <title>The new phylogeny of genus Mycobacterium.</title>
        <authorList>
            <person name="Tortoli E."/>
            <person name="Trovato A."/>
            <person name="Cirillo D.M."/>
        </authorList>
    </citation>
    <scope>NUCLEOTIDE SEQUENCE [LARGE SCALE GENOMIC DNA]</scope>
    <source>
        <strain evidence="5 6">DSM 44223</strain>
    </source>
</reference>
<dbReference type="InterPro" id="IPR002711">
    <property type="entry name" value="HNH"/>
</dbReference>
<dbReference type="Pfam" id="PF02720">
    <property type="entry name" value="DUF222"/>
    <property type="match status" value="1"/>
</dbReference>
<dbReference type="Proteomes" id="UP000192534">
    <property type="component" value="Unassembled WGS sequence"/>
</dbReference>
<keyword evidence="6" id="KW-1185">Reference proteome</keyword>
<dbReference type="InterPro" id="IPR003870">
    <property type="entry name" value="DUF222"/>
</dbReference>
<evidence type="ECO:0000256" key="2">
    <source>
        <dbReference type="SAM" id="MobiDB-lite"/>
    </source>
</evidence>
<dbReference type="GO" id="GO:0003676">
    <property type="term" value="F:nucleic acid binding"/>
    <property type="evidence" value="ECO:0007669"/>
    <property type="project" value="InterPro"/>
</dbReference>
<evidence type="ECO:0000259" key="4">
    <source>
        <dbReference type="Pfam" id="PF02720"/>
    </source>
</evidence>
<dbReference type="CDD" id="cd00085">
    <property type="entry name" value="HNHc"/>
    <property type="match status" value="1"/>
</dbReference>
<dbReference type="GO" id="GO:0004519">
    <property type="term" value="F:endonuclease activity"/>
    <property type="evidence" value="ECO:0007669"/>
    <property type="project" value="InterPro"/>
</dbReference>
<feature type="region of interest" description="Disordered" evidence="2">
    <location>
        <begin position="417"/>
        <end position="447"/>
    </location>
</feature>
<feature type="domain" description="HNH" evidence="3">
    <location>
        <begin position="361"/>
        <end position="404"/>
    </location>
</feature>
<feature type="domain" description="DUF222" evidence="4">
    <location>
        <begin position="44"/>
        <end position="358"/>
    </location>
</feature>
<comment type="similarity">
    <text evidence="1">Belongs to the Rv1128c/1148c/1588c/1702c/1945/3466 family.</text>
</comment>
<evidence type="ECO:0000259" key="3">
    <source>
        <dbReference type="Pfam" id="PF01844"/>
    </source>
</evidence>
<sequence length="447" mass="48409">MSAEPLTAHAVHDRVRAELDAVDAAYGRLRSICTDLAGNAFRIEVAERLEGQNRVNRGLSYRMFGEIAEPVDGSSLPAGVKVRDVLASRLRLTAGEVKRRFALAGRLRPRRSLTGPTLPPELPVLAAAVEAGNLGDDHISAVCHALDRLPSFVRPADRDAAERALVRRAREQDSKFVAAIGVEIADCLNPDGTFTDEDRARRRGLRLGRQGPDGMSRLSGWVDPEGRAYIEAVAAAVRPGRHLPDGADGRDNRSPEQRCHDGITLGLKAAVSSGALGQHRGLPVTVIVTTTLGELEQAAGWARTGGTGRLPMRDVIRMAGEAVHYLAVFEDHSARPLYLGRAKRLATADHRIICHARDRGCTKPDCFEPGYHCEVHHALEWSAGGPTDADNLYFGCPCDHAMATDGTYTTRVTEDGRIAWSDGTGPPRVNDAHHPERLLREDDGGSE</sequence>
<dbReference type="OrthoDB" id="4774865at2"/>
<dbReference type="RefSeq" id="WP_083120339.1">
    <property type="nucleotide sequence ID" value="NZ_JACKUO010000017.1"/>
</dbReference>
<name>A0A1X0ISP1_MYCRH</name>
<accession>A0A1X0ISP1</accession>
<feature type="compositionally biased region" description="Basic and acidic residues" evidence="2">
    <location>
        <begin position="430"/>
        <end position="447"/>
    </location>
</feature>
<gene>
    <name evidence="5" type="ORF">BST42_16220</name>
</gene>
<dbReference type="GO" id="GO:0008270">
    <property type="term" value="F:zinc ion binding"/>
    <property type="evidence" value="ECO:0007669"/>
    <property type="project" value="InterPro"/>
</dbReference>
<proteinExistence type="inferred from homology"/>
<dbReference type="EMBL" id="MVIH01000007">
    <property type="protein sequence ID" value="ORB51715.1"/>
    <property type="molecule type" value="Genomic_DNA"/>
</dbReference>
<organism evidence="5 6">
    <name type="scientific">Mycolicibacterium rhodesiae</name>
    <name type="common">Mycobacterium rhodesiae</name>
    <dbReference type="NCBI Taxonomy" id="36814"/>
    <lineage>
        <taxon>Bacteria</taxon>
        <taxon>Bacillati</taxon>
        <taxon>Actinomycetota</taxon>
        <taxon>Actinomycetes</taxon>
        <taxon>Mycobacteriales</taxon>
        <taxon>Mycobacteriaceae</taxon>
        <taxon>Mycolicibacterium</taxon>
    </lineage>
</organism>
<dbReference type="Pfam" id="PF01844">
    <property type="entry name" value="HNH"/>
    <property type="match status" value="1"/>
</dbReference>
<dbReference type="InterPro" id="IPR003615">
    <property type="entry name" value="HNH_nuc"/>
</dbReference>